<feature type="domain" description="DUF6457" evidence="2">
    <location>
        <begin position="2"/>
        <end position="79"/>
    </location>
</feature>
<feature type="compositionally biased region" description="Basic and acidic residues" evidence="1">
    <location>
        <begin position="97"/>
        <end position="107"/>
    </location>
</feature>
<gene>
    <name evidence="3" type="ORF">BJZ21_003907</name>
</gene>
<evidence type="ECO:0000313" key="3">
    <source>
        <dbReference type="EMBL" id="NYD43824.1"/>
    </source>
</evidence>
<evidence type="ECO:0000259" key="2">
    <source>
        <dbReference type="Pfam" id="PF20058"/>
    </source>
</evidence>
<organism evidence="3 4">
    <name type="scientific">Nocardioides panaciterrulae</name>
    <dbReference type="NCBI Taxonomy" id="661492"/>
    <lineage>
        <taxon>Bacteria</taxon>
        <taxon>Bacillati</taxon>
        <taxon>Actinomycetota</taxon>
        <taxon>Actinomycetes</taxon>
        <taxon>Propionibacteriales</taxon>
        <taxon>Nocardioidaceae</taxon>
        <taxon>Nocardioides</taxon>
    </lineage>
</organism>
<feature type="compositionally biased region" description="Acidic residues" evidence="1">
    <location>
        <begin position="83"/>
        <end position="96"/>
    </location>
</feature>
<feature type="region of interest" description="Disordered" evidence="1">
    <location>
        <begin position="72"/>
        <end position="107"/>
    </location>
</feature>
<name>A0A7Y9JE16_9ACTN</name>
<evidence type="ECO:0000313" key="4">
    <source>
        <dbReference type="Proteomes" id="UP000535511"/>
    </source>
</evidence>
<dbReference type="InterPro" id="IPR045598">
    <property type="entry name" value="DUF6457"/>
</dbReference>
<sequence>MNLHDWIDELSDVLDLEAEIDEALVLDLARTVAHTVERPAAPVTAYMLGLAAGAAGAGPEQTEALAARAQRLAEGWDRPADAPDPDDVDEEIPDDSLVDHTSDRFED</sequence>
<keyword evidence="4" id="KW-1185">Reference proteome</keyword>
<dbReference type="EMBL" id="JACCBG010000001">
    <property type="protein sequence ID" value="NYD43824.1"/>
    <property type="molecule type" value="Genomic_DNA"/>
</dbReference>
<accession>A0A7Y9JE16</accession>
<dbReference type="AlphaFoldDB" id="A0A7Y9JE16"/>
<comment type="caution">
    <text evidence="3">The sequence shown here is derived from an EMBL/GenBank/DDBJ whole genome shotgun (WGS) entry which is preliminary data.</text>
</comment>
<dbReference type="RefSeq" id="WP_179665297.1">
    <property type="nucleotide sequence ID" value="NZ_JACCBG010000001.1"/>
</dbReference>
<dbReference type="Pfam" id="PF20058">
    <property type="entry name" value="DUF6457"/>
    <property type="match status" value="1"/>
</dbReference>
<reference evidence="3 4" key="1">
    <citation type="submission" date="2020-07" db="EMBL/GenBank/DDBJ databases">
        <title>Sequencing the genomes of 1000 actinobacteria strains.</title>
        <authorList>
            <person name="Klenk H.-P."/>
        </authorList>
    </citation>
    <scope>NUCLEOTIDE SEQUENCE [LARGE SCALE GENOMIC DNA]</scope>
    <source>
        <strain evidence="3 4">DSM 21350</strain>
    </source>
</reference>
<evidence type="ECO:0000256" key="1">
    <source>
        <dbReference type="SAM" id="MobiDB-lite"/>
    </source>
</evidence>
<dbReference type="Proteomes" id="UP000535511">
    <property type="component" value="Unassembled WGS sequence"/>
</dbReference>
<proteinExistence type="predicted"/>
<protein>
    <recommendedName>
        <fullName evidence="2">DUF6457 domain-containing protein</fullName>
    </recommendedName>
</protein>